<dbReference type="GeneID" id="106750673"/>
<dbReference type="RefSeq" id="XP_014486662.1">
    <property type="nucleotide sequence ID" value="XM_014631176.1"/>
</dbReference>
<proteinExistence type="predicted"/>
<accession>A0A6P3Y9H8</accession>
<feature type="compositionally biased region" description="Basic and acidic residues" evidence="1">
    <location>
        <begin position="61"/>
        <end position="82"/>
    </location>
</feature>
<evidence type="ECO:0000313" key="2">
    <source>
        <dbReference type="Proteomes" id="UP000515204"/>
    </source>
</evidence>
<gene>
    <name evidence="3" type="primary">LOC106750673</name>
</gene>
<evidence type="ECO:0000313" key="3">
    <source>
        <dbReference type="RefSeq" id="XP_014486662.1"/>
    </source>
</evidence>
<organism evidence="2 3">
    <name type="scientific">Dinoponera quadriceps</name>
    <name type="common">South American ant</name>
    <dbReference type="NCBI Taxonomy" id="609295"/>
    <lineage>
        <taxon>Eukaryota</taxon>
        <taxon>Metazoa</taxon>
        <taxon>Ecdysozoa</taxon>
        <taxon>Arthropoda</taxon>
        <taxon>Hexapoda</taxon>
        <taxon>Insecta</taxon>
        <taxon>Pterygota</taxon>
        <taxon>Neoptera</taxon>
        <taxon>Endopterygota</taxon>
        <taxon>Hymenoptera</taxon>
        <taxon>Apocrita</taxon>
        <taxon>Aculeata</taxon>
        <taxon>Formicoidea</taxon>
        <taxon>Formicidae</taxon>
        <taxon>Ponerinae</taxon>
        <taxon>Ponerini</taxon>
        <taxon>Dinoponera</taxon>
    </lineage>
</organism>
<dbReference type="Proteomes" id="UP000515204">
    <property type="component" value="Unplaced"/>
</dbReference>
<reference evidence="3" key="1">
    <citation type="submission" date="2025-08" db="UniProtKB">
        <authorList>
            <consortium name="RefSeq"/>
        </authorList>
    </citation>
    <scope>IDENTIFICATION</scope>
</reference>
<keyword evidence="2" id="KW-1185">Reference proteome</keyword>
<name>A0A6P3Y9H8_DINQU</name>
<feature type="region of interest" description="Disordered" evidence="1">
    <location>
        <begin position="55"/>
        <end position="89"/>
    </location>
</feature>
<sequence>MSKMRTNTDFKNTDIVSKVKVRESLQLLQPSVMDKEYLVAAGKMLRSINKQIKKVRTKNVTSDKTKSKLSDKSKEETSKDKAIQTASEE</sequence>
<dbReference type="OrthoDB" id="7540217at2759"/>
<evidence type="ECO:0000256" key="1">
    <source>
        <dbReference type="SAM" id="MobiDB-lite"/>
    </source>
</evidence>
<protein>
    <submittedName>
        <fullName evidence="3">Uncharacterized protein LOC106750673 isoform X3</fullName>
    </submittedName>
</protein>
<dbReference type="AlphaFoldDB" id="A0A6P3Y9H8"/>